<evidence type="ECO:0000313" key="1">
    <source>
        <dbReference type="EMBL" id="BAR54156.1"/>
    </source>
</evidence>
<dbReference type="EMBL" id="AP014685">
    <property type="protein sequence ID" value="BAR54156.1"/>
    <property type="molecule type" value="Genomic_DNA"/>
</dbReference>
<name>A0A0E4FRB1_9BRAD</name>
<dbReference type="AlphaFoldDB" id="A0A0E4FRB1"/>
<organism evidence="1 2">
    <name type="scientific">Bradyrhizobium diazoefficiens</name>
    <dbReference type="NCBI Taxonomy" id="1355477"/>
    <lineage>
        <taxon>Bacteria</taxon>
        <taxon>Pseudomonadati</taxon>
        <taxon>Pseudomonadota</taxon>
        <taxon>Alphaproteobacteria</taxon>
        <taxon>Hyphomicrobiales</taxon>
        <taxon>Nitrobacteraceae</taxon>
        <taxon>Bradyrhizobium</taxon>
    </lineage>
</organism>
<evidence type="ECO:0000313" key="2">
    <source>
        <dbReference type="Proteomes" id="UP000063308"/>
    </source>
</evidence>
<gene>
    <name evidence="1" type="ORF">NK6_971</name>
</gene>
<accession>A0A0E4FRB1</accession>
<sequence length="39" mass="4458">MAVPLSYRAPDNERRSPRFLFTLSSAFRLCPERGRSGCL</sequence>
<reference evidence="1 2" key="1">
    <citation type="submission" date="2014-11" db="EMBL/GenBank/DDBJ databases">
        <title>Symbiosis island explosion on the genome of extra-slow-growing strains of soybean bradyrhizobia with massive insertion sequences.</title>
        <authorList>
            <person name="Iida T."/>
            <person name="Minamisawa K."/>
        </authorList>
    </citation>
    <scope>NUCLEOTIDE SEQUENCE [LARGE SCALE GENOMIC DNA]</scope>
    <source>
        <strain evidence="1 2">NK6</strain>
    </source>
</reference>
<dbReference type="Proteomes" id="UP000063308">
    <property type="component" value="Chromosome"/>
</dbReference>
<protein>
    <submittedName>
        <fullName evidence="1">Uncharacterized protein</fullName>
    </submittedName>
</protein>
<proteinExistence type="predicted"/>